<proteinExistence type="predicted"/>
<keyword evidence="3" id="KW-1185">Reference proteome</keyword>
<evidence type="ECO:0000313" key="3">
    <source>
        <dbReference type="Proteomes" id="UP000501179"/>
    </source>
</evidence>
<name>A0A6G9H722_9ACTN</name>
<reference evidence="2 3" key="1">
    <citation type="submission" date="2020-03" db="EMBL/GenBank/DDBJ databases">
        <title>A novel species.</title>
        <authorList>
            <person name="Gao J."/>
        </authorList>
    </citation>
    <scope>NUCLEOTIDE SEQUENCE [LARGE SCALE GENOMIC DNA]</scope>
    <source>
        <strain evidence="2 3">QMT-12</strain>
    </source>
</reference>
<evidence type="ECO:0000259" key="1">
    <source>
        <dbReference type="Pfam" id="PF13577"/>
    </source>
</evidence>
<dbReference type="RefSeq" id="WP_167034857.1">
    <property type="nucleotide sequence ID" value="NZ_CP050177.1"/>
</dbReference>
<feature type="domain" description="SnoaL-like" evidence="1">
    <location>
        <begin position="9"/>
        <end position="143"/>
    </location>
</feature>
<dbReference type="Proteomes" id="UP000501179">
    <property type="component" value="Chromosome"/>
</dbReference>
<protein>
    <submittedName>
        <fullName evidence="2">Nuclear transport factor 2 family protein</fullName>
    </submittedName>
</protein>
<accession>A0A6G9H722</accession>
<dbReference type="AlphaFoldDB" id="A0A6G9H722"/>
<organism evidence="2 3">
    <name type="scientific">Streptomyces liangshanensis</name>
    <dbReference type="NCBI Taxonomy" id="2717324"/>
    <lineage>
        <taxon>Bacteria</taxon>
        <taxon>Bacillati</taxon>
        <taxon>Actinomycetota</taxon>
        <taxon>Actinomycetes</taxon>
        <taxon>Kitasatosporales</taxon>
        <taxon>Streptomycetaceae</taxon>
        <taxon>Streptomyces</taxon>
    </lineage>
</organism>
<dbReference type="InterPro" id="IPR037401">
    <property type="entry name" value="SnoaL-like"/>
</dbReference>
<dbReference type="Pfam" id="PF13577">
    <property type="entry name" value="SnoaL_4"/>
    <property type="match status" value="1"/>
</dbReference>
<gene>
    <name evidence="2" type="ORF">HA039_30750</name>
</gene>
<evidence type="ECO:0000313" key="2">
    <source>
        <dbReference type="EMBL" id="QIQ06106.1"/>
    </source>
</evidence>
<dbReference type="EMBL" id="CP050177">
    <property type="protein sequence ID" value="QIQ06106.1"/>
    <property type="molecule type" value="Genomic_DNA"/>
</dbReference>
<dbReference type="Gene3D" id="3.10.450.50">
    <property type="match status" value="1"/>
</dbReference>
<dbReference type="SUPFAM" id="SSF54427">
    <property type="entry name" value="NTF2-like"/>
    <property type="match status" value="1"/>
</dbReference>
<dbReference type="InterPro" id="IPR032710">
    <property type="entry name" value="NTF2-like_dom_sf"/>
</dbReference>
<sequence>MTDHTLQLLVDRAAIADTLHRYAAGLDHGDADLLTSALTEDATVDLTPATGKIGLDFPVLTPRETVVGVLIPAVGPLDTSHVISNIRTTVDGDTANARAYATAQHFPPGDGPKPDRTRQALMMNRYDADLVRDGETWRIRRLTIDSAWFSGDPKILTGE</sequence>
<dbReference type="KEGG" id="slia:HA039_30750"/>
<dbReference type="CDD" id="cd00531">
    <property type="entry name" value="NTF2_like"/>
    <property type="match status" value="1"/>
</dbReference>